<evidence type="ECO:0000256" key="2">
    <source>
        <dbReference type="ARBA" id="ARBA00022578"/>
    </source>
</evidence>
<dbReference type="PROSITE" id="PS50994">
    <property type="entry name" value="INTEGRASE"/>
    <property type="match status" value="1"/>
</dbReference>
<evidence type="ECO:0000256" key="15">
    <source>
        <dbReference type="ARBA" id="ARBA00022908"/>
    </source>
</evidence>
<keyword evidence="13" id="KW-0460">Magnesium</keyword>
<evidence type="ECO:0000256" key="23">
    <source>
        <dbReference type="SAM" id="MobiDB-lite"/>
    </source>
</evidence>
<keyword evidence="6" id="KW-0540">Nuclease</keyword>
<comment type="catalytic activity">
    <reaction evidence="21">
        <text>DNA(n) + a 2'-deoxyribonucleoside 5'-triphosphate = DNA(n+1) + diphosphate</text>
        <dbReference type="Rhea" id="RHEA:22508"/>
        <dbReference type="Rhea" id="RHEA-COMP:17339"/>
        <dbReference type="Rhea" id="RHEA-COMP:17340"/>
        <dbReference type="ChEBI" id="CHEBI:33019"/>
        <dbReference type="ChEBI" id="CHEBI:61560"/>
        <dbReference type="ChEBI" id="CHEBI:173112"/>
        <dbReference type="EC" id="2.7.7.49"/>
    </reaction>
</comment>
<keyword evidence="14" id="KW-0694">RNA-binding</keyword>
<keyword evidence="20" id="KW-0511">Multifunctional enzyme</keyword>
<dbReference type="InterPro" id="IPR012337">
    <property type="entry name" value="RNaseH-like_sf"/>
</dbReference>
<dbReference type="EMBL" id="GU723609">
    <property type="protein sequence ID" value="ADE10054.1"/>
    <property type="molecule type" value="mRNA"/>
</dbReference>
<keyword evidence="4" id="KW-0645">Protease</keyword>
<evidence type="ECO:0000256" key="18">
    <source>
        <dbReference type="ARBA" id="ARBA00023113"/>
    </source>
</evidence>
<evidence type="ECO:0000256" key="13">
    <source>
        <dbReference type="ARBA" id="ARBA00022842"/>
    </source>
</evidence>
<dbReference type="Pfam" id="PF00665">
    <property type="entry name" value="rve"/>
    <property type="match status" value="1"/>
</dbReference>
<dbReference type="Pfam" id="PF25597">
    <property type="entry name" value="SH3_retrovirus"/>
    <property type="match status" value="1"/>
</dbReference>
<feature type="region of interest" description="Disordered" evidence="23">
    <location>
        <begin position="220"/>
        <end position="258"/>
    </location>
</feature>
<dbReference type="GO" id="GO:0005524">
    <property type="term" value="F:ATP binding"/>
    <property type="evidence" value="ECO:0007669"/>
    <property type="project" value="UniProtKB-KW"/>
</dbReference>
<dbReference type="GO" id="GO:0003964">
    <property type="term" value="F:RNA-directed DNA polymerase activity"/>
    <property type="evidence" value="ECO:0007669"/>
    <property type="project" value="UniProtKB-KW"/>
</dbReference>
<dbReference type="GO" id="GO:0046872">
    <property type="term" value="F:metal ion binding"/>
    <property type="evidence" value="ECO:0007669"/>
    <property type="project" value="UniProtKB-KW"/>
</dbReference>
<feature type="compositionally biased region" description="Basic and acidic residues" evidence="23">
    <location>
        <begin position="274"/>
        <end position="284"/>
    </location>
</feature>
<keyword evidence="17" id="KW-0239">DNA-directed DNA polymerase</keyword>
<evidence type="ECO:0000256" key="17">
    <source>
        <dbReference type="ARBA" id="ARBA00022932"/>
    </source>
</evidence>
<dbReference type="PANTHER" id="PTHR42648">
    <property type="entry name" value="TRANSPOSASE, PUTATIVE-RELATED"/>
    <property type="match status" value="1"/>
</dbReference>
<evidence type="ECO:0000256" key="1">
    <source>
        <dbReference type="ARBA" id="ARBA00002180"/>
    </source>
</evidence>
<dbReference type="GO" id="GO:0003723">
    <property type="term" value="F:RNA binding"/>
    <property type="evidence" value="ECO:0007669"/>
    <property type="project" value="UniProtKB-KW"/>
</dbReference>
<dbReference type="InterPro" id="IPR054722">
    <property type="entry name" value="PolX-like_BBD"/>
</dbReference>
<dbReference type="GO" id="GO:0015074">
    <property type="term" value="P:DNA integration"/>
    <property type="evidence" value="ECO:0007669"/>
    <property type="project" value="UniProtKB-KW"/>
</dbReference>
<evidence type="ECO:0000259" key="24">
    <source>
        <dbReference type="PROSITE" id="PS50994"/>
    </source>
</evidence>
<reference evidence="25" key="1">
    <citation type="submission" date="2010-02" db="EMBL/GenBank/DDBJ databases">
        <authorList>
            <person name="Xie B."/>
            <person name="Huang X."/>
            <person name="Deng Y."/>
        </authorList>
    </citation>
    <scope>NUCLEOTIDE SEQUENCE</scope>
</reference>
<accession>D5KY09</accession>
<feature type="compositionally biased region" description="Basic and acidic residues" evidence="23">
    <location>
        <begin position="766"/>
        <end position="775"/>
    </location>
</feature>
<evidence type="ECO:0000256" key="7">
    <source>
        <dbReference type="ARBA" id="ARBA00022723"/>
    </source>
</evidence>
<feature type="region of interest" description="Disordered" evidence="23">
    <location>
        <begin position="761"/>
        <end position="888"/>
    </location>
</feature>
<evidence type="ECO:0000256" key="21">
    <source>
        <dbReference type="ARBA" id="ARBA00048173"/>
    </source>
</evidence>
<evidence type="ECO:0000256" key="10">
    <source>
        <dbReference type="ARBA" id="ARBA00022759"/>
    </source>
</evidence>
<evidence type="ECO:0000256" key="9">
    <source>
        <dbReference type="ARBA" id="ARBA00022750"/>
    </source>
</evidence>
<comment type="catalytic activity">
    <reaction evidence="22">
        <text>DNA(n) + a 2'-deoxyribonucleoside 5'-triphosphate = DNA(n+1) + diphosphate</text>
        <dbReference type="Rhea" id="RHEA:22508"/>
        <dbReference type="Rhea" id="RHEA-COMP:17339"/>
        <dbReference type="Rhea" id="RHEA-COMP:17340"/>
        <dbReference type="ChEBI" id="CHEBI:33019"/>
        <dbReference type="ChEBI" id="CHEBI:61560"/>
        <dbReference type="ChEBI" id="CHEBI:173112"/>
        <dbReference type="EC" id="2.7.7.7"/>
    </reaction>
</comment>
<keyword evidence="7" id="KW-0479">Metal-binding</keyword>
<dbReference type="GO" id="GO:0004519">
    <property type="term" value="F:endonuclease activity"/>
    <property type="evidence" value="ECO:0007669"/>
    <property type="project" value="UniProtKB-KW"/>
</dbReference>
<dbReference type="GO" id="GO:0032196">
    <property type="term" value="P:transposition"/>
    <property type="evidence" value="ECO:0007669"/>
    <property type="project" value="UniProtKB-KW"/>
</dbReference>
<dbReference type="SUPFAM" id="SSF56672">
    <property type="entry name" value="DNA/RNA polymerases"/>
    <property type="match status" value="1"/>
</dbReference>
<evidence type="ECO:0000256" key="8">
    <source>
        <dbReference type="ARBA" id="ARBA00022741"/>
    </source>
</evidence>
<sequence length="1430" mass="161440">MPSVQTVKEERKLNGRDNYAQWVREIRVVLGSAGLVPHITKDASAIRALVEARYPVSSPATAAETSKRAVALYEHEKEQSTALSTLYGSLTETVQNKLPSNLIDFENPQPKGLYDHLVTTYGADNGSRLAELWSSIFGETIPENEDPEPHLTAIRSQLAEITSSAITSKLTLEQFANQIGAYAAIRRLPSSYGLLASTFYSGTSSNKIHLDEVIDRVADEHRRRQQKGESVNEMGMLSKSLQKPASKRCIHHPDQGRHSTDECWKVIGVPKHIQEQRSAREAAKGRKQGGQAKKAREQMESEDDSSSESKRGSSRETKEEGYYATEIALHANDNLPSTSIIIDSGATSPFIKDKHLLSHLTKLDKAVKIQIGDGSIVEATHSGRLTFNNVWYNNALYVPSFSHNLLSTQRLGPYTGTHWRFSKDSATLVEKGKVILRGKKLGNLWVVDDTPVRTTSRIHRALQAIENTEAEDTRLLTWHKRLGHSNMRKVWELGKEGKLGAKWTGSFRRVECMDCLKGKATRSASLPNPRRASKPLVEVSVDLWGPATVQSREGFQYFLTCYDDHSKYVQAIPLKKKSDAAEALQDYIKLAENQLDRTVKTIRSDQGGEFTSKEFSHWCKSKGIEHTLTPTDAHNQNSRVERVHLTILNDIRTCLADSNLSSQFWVDALRYVVFTRNRLPDSQGKIPVALFRPHHDIDIRYEGMQPFGQHCIYRVVSPASKLDERGQCGRLLGYTEGSWGYKVLTQTNRVIASRDVTFITGKKTTPRSDEPRRILEPPQPEPRQASTSLDEDDDTSIELNEIVEAGEAPEEEEQREEMDDIPPQAVPRQGRGWANEYIREDAPSPEPNPDDGPEDPDRRLNQPIEADADEPRRSGRLAGQEPSHHPLHDIDMDYNRVAIEHALSAQSLTNPQSYTEARRAADWEEWNRAMDEEMTKMEKYGVWEKVPRENHRTLTGKWVFTRKIDGDTGKASQYKARFVVRGFQQVSGRDFDELFASVTHKSSFRLFLTIVNYLDWECDQIDIIGAFLKANIDKDIFIEPPEGSDIAADHVLHLRKSLYGLRQSPHLFNKRLDEFLRELGFKPTLADPCIYSLRQGHKRCMISVHVDDMLIAGNDRSTIDEIKRRIDKELECKDQGPVSYFLGINIYRDRPNKKMYLSQEHYIEAVLQRFGETGKACKTILPDAKLVEATPKEVEEARDKPFPALAGSILYIATITRPDIAYAASLLCRFISKWSLAHWRAAKHLLRYLRGTSDLALTFDAHGGRRALLGWADADWGGCLDTRRSTTGYIFNTYGGIVSWKSRRQPTVALSTTQAELLASTEAGKEAIWLRQLLNDLDLGIDGAVPIYNDNNGAIQLAKHQHGFKLNKAFDMRAQWIREHQAGGLLELKYTPTDSNRADILTKTLSAEKTRQLRQLLGLERQGEGGQMSQ</sequence>
<dbReference type="GO" id="GO:0004190">
    <property type="term" value="F:aspartic-type endopeptidase activity"/>
    <property type="evidence" value="ECO:0007669"/>
    <property type="project" value="UniProtKB-KW"/>
</dbReference>
<keyword evidence="10" id="KW-0255">Endonuclease</keyword>
<dbReference type="GO" id="GO:0006310">
    <property type="term" value="P:DNA recombination"/>
    <property type="evidence" value="ECO:0007669"/>
    <property type="project" value="UniProtKB-KW"/>
</dbReference>
<dbReference type="InterPro" id="IPR036397">
    <property type="entry name" value="RNaseH_sf"/>
</dbReference>
<keyword evidence="19" id="KW-0233">DNA recombination</keyword>
<dbReference type="GO" id="GO:0005634">
    <property type="term" value="C:nucleus"/>
    <property type="evidence" value="ECO:0007669"/>
    <property type="project" value="UniProtKB-ARBA"/>
</dbReference>
<organism evidence="25">
    <name type="scientific">Tremella fuciformis</name>
    <dbReference type="NCBI Taxonomy" id="64657"/>
    <lineage>
        <taxon>Eukaryota</taxon>
        <taxon>Fungi</taxon>
        <taxon>Dikarya</taxon>
        <taxon>Basidiomycota</taxon>
        <taxon>Agaricomycotina</taxon>
        <taxon>Tremellomycetes</taxon>
        <taxon>Tremellales</taxon>
        <taxon>Tremellaceae</taxon>
        <taxon>Tremella</taxon>
    </lineage>
</organism>
<dbReference type="SUPFAM" id="SSF53098">
    <property type="entry name" value="Ribonuclease H-like"/>
    <property type="match status" value="1"/>
</dbReference>
<evidence type="ECO:0000256" key="14">
    <source>
        <dbReference type="ARBA" id="ARBA00022884"/>
    </source>
</evidence>
<dbReference type="InterPro" id="IPR001584">
    <property type="entry name" value="Integrase_cat-core"/>
</dbReference>
<comment type="function">
    <text evidence="1">The aspartyl protease (PR) mediates the proteolytic cleavages of the Gag and Gag-Pol polyproteins after assembly of the VLP.</text>
</comment>
<dbReference type="PANTHER" id="PTHR42648:SF11">
    <property type="entry name" value="TRANSPOSON TY4-P GAG-POL POLYPROTEIN"/>
    <property type="match status" value="1"/>
</dbReference>
<dbReference type="InterPro" id="IPR043502">
    <property type="entry name" value="DNA/RNA_pol_sf"/>
</dbReference>
<keyword evidence="9" id="KW-0064">Aspartyl protease</keyword>
<keyword evidence="2" id="KW-0815">Transposition</keyword>
<evidence type="ECO:0000256" key="4">
    <source>
        <dbReference type="ARBA" id="ARBA00022670"/>
    </source>
</evidence>
<keyword evidence="18" id="KW-0917">Virion maturation</keyword>
<evidence type="ECO:0000256" key="6">
    <source>
        <dbReference type="ARBA" id="ARBA00022722"/>
    </source>
</evidence>
<dbReference type="CDD" id="cd09272">
    <property type="entry name" value="RNase_HI_RT_Ty1"/>
    <property type="match status" value="1"/>
</dbReference>
<feature type="compositionally biased region" description="Acidic residues" evidence="23">
    <location>
        <begin position="807"/>
        <end position="820"/>
    </location>
</feature>
<keyword evidence="15" id="KW-0229">DNA integration</keyword>
<evidence type="ECO:0000256" key="5">
    <source>
        <dbReference type="ARBA" id="ARBA00022695"/>
    </source>
</evidence>
<dbReference type="Pfam" id="PF22936">
    <property type="entry name" value="Pol_BBD"/>
    <property type="match status" value="1"/>
</dbReference>
<dbReference type="GO" id="GO:0003887">
    <property type="term" value="F:DNA-directed DNA polymerase activity"/>
    <property type="evidence" value="ECO:0007669"/>
    <property type="project" value="UniProtKB-KW"/>
</dbReference>
<dbReference type="GO" id="GO:0006508">
    <property type="term" value="P:proteolysis"/>
    <property type="evidence" value="ECO:0007669"/>
    <property type="project" value="UniProtKB-KW"/>
</dbReference>
<dbReference type="Pfam" id="PF07727">
    <property type="entry name" value="RVT_2"/>
    <property type="match status" value="1"/>
</dbReference>
<feature type="region of interest" description="Disordered" evidence="23">
    <location>
        <begin position="274"/>
        <end position="319"/>
    </location>
</feature>
<protein>
    <submittedName>
        <fullName evidence="25">Rve superfamily protein</fullName>
    </submittedName>
</protein>
<evidence type="ECO:0000256" key="3">
    <source>
        <dbReference type="ARBA" id="ARBA00022612"/>
    </source>
</evidence>
<keyword evidence="11" id="KW-0378">Hydrolase</keyword>
<feature type="compositionally biased region" description="Basic and acidic residues" evidence="23">
    <location>
        <begin position="307"/>
        <end position="319"/>
    </location>
</feature>
<keyword evidence="3" id="KW-1188">Viral release from host cell</keyword>
<evidence type="ECO:0000256" key="19">
    <source>
        <dbReference type="ARBA" id="ARBA00023172"/>
    </source>
</evidence>
<keyword evidence="17" id="KW-0808">Transferase</keyword>
<dbReference type="InterPro" id="IPR057670">
    <property type="entry name" value="SH3_retrovirus"/>
</dbReference>
<evidence type="ECO:0000313" key="25">
    <source>
        <dbReference type="EMBL" id="ADE10054.1"/>
    </source>
</evidence>
<evidence type="ECO:0000256" key="20">
    <source>
        <dbReference type="ARBA" id="ARBA00023268"/>
    </source>
</evidence>
<proteinExistence type="evidence at transcript level"/>
<name>D5KY09_9TREE</name>
<dbReference type="InterPro" id="IPR013103">
    <property type="entry name" value="RVT_2"/>
</dbReference>
<feature type="domain" description="Integrase catalytic" evidence="24">
    <location>
        <begin position="531"/>
        <end position="695"/>
    </location>
</feature>
<evidence type="ECO:0000256" key="22">
    <source>
        <dbReference type="ARBA" id="ARBA00049244"/>
    </source>
</evidence>
<keyword evidence="16" id="KW-0695">RNA-directed DNA polymerase</keyword>
<keyword evidence="12" id="KW-0067">ATP-binding</keyword>
<keyword evidence="5" id="KW-0548">Nucleotidyltransferase</keyword>
<dbReference type="Gene3D" id="3.30.420.10">
    <property type="entry name" value="Ribonuclease H-like superfamily/Ribonuclease H"/>
    <property type="match status" value="1"/>
</dbReference>
<evidence type="ECO:0000256" key="12">
    <source>
        <dbReference type="ARBA" id="ARBA00022840"/>
    </source>
</evidence>
<dbReference type="InterPro" id="IPR039537">
    <property type="entry name" value="Retrotran_Ty1/copia-like"/>
</dbReference>
<evidence type="ECO:0000256" key="16">
    <source>
        <dbReference type="ARBA" id="ARBA00022918"/>
    </source>
</evidence>
<keyword evidence="8" id="KW-0547">Nucleotide-binding</keyword>
<evidence type="ECO:0000256" key="11">
    <source>
        <dbReference type="ARBA" id="ARBA00022801"/>
    </source>
</evidence>